<dbReference type="PANTHER" id="PTHR35271">
    <property type="entry name" value="ABC TRANSPORTER, SUBSTRATE-BINDING LIPOPROTEIN-RELATED"/>
    <property type="match status" value="1"/>
</dbReference>
<dbReference type="PANTHER" id="PTHR35271:SF1">
    <property type="entry name" value="ABC TRANSPORTER, SUBSTRATE-BINDING LIPOPROTEIN"/>
    <property type="match status" value="1"/>
</dbReference>
<sequence>MSLISKALCLLILALISANVSARAILITAPATNSPLINEFISALRTALPQDEVAVSSATAPDADTAEVIITLGSDMLNWRLQSPLQTPSIAIYVNSHALPPQPLPAYLHVVLANPKPLRQLRLAKHLLPRLRTAGLLYADNQLALKDEWAQALAASGLQQRSATVKRPDTLTRELLRVLEQSDALIGIDAPTIYNADNLKAILLTSYSRNKVLIGPSAPFIEAGSLSTTYSTAEDMARSVALLLQQGELKSGTSYPAFFSVLSNAQVARSLGLPIPDDVKLSRELTELEQAP</sequence>
<evidence type="ECO:0008006" key="2">
    <source>
        <dbReference type="Google" id="ProtNLM"/>
    </source>
</evidence>
<name>A0A0F9VW31_9ZZZZ</name>
<accession>A0A0F9VW31</accession>
<dbReference type="AlphaFoldDB" id="A0A0F9VW31"/>
<organism evidence="1">
    <name type="scientific">marine sediment metagenome</name>
    <dbReference type="NCBI Taxonomy" id="412755"/>
    <lineage>
        <taxon>unclassified sequences</taxon>
        <taxon>metagenomes</taxon>
        <taxon>ecological metagenomes</taxon>
    </lineage>
</organism>
<protein>
    <recommendedName>
        <fullName evidence="2">ABC transporter substrate-binding protein</fullName>
    </recommendedName>
</protein>
<dbReference type="InterPro" id="IPR007487">
    <property type="entry name" value="ABC_transpt-TYRBP-like"/>
</dbReference>
<evidence type="ECO:0000313" key="1">
    <source>
        <dbReference type="EMBL" id="KKO04193.1"/>
    </source>
</evidence>
<dbReference type="EMBL" id="LAZR01000024">
    <property type="protein sequence ID" value="KKO04193.1"/>
    <property type="molecule type" value="Genomic_DNA"/>
</dbReference>
<dbReference type="Gene3D" id="3.40.50.2300">
    <property type="match status" value="1"/>
</dbReference>
<comment type="caution">
    <text evidence="1">The sequence shown here is derived from an EMBL/GenBank/DDBJ whole genome shotgun (WGS) entry which is preliminary data.</text>
</comment>
<gene>
    <name evidence="1" type="ORF">LCGC14_0090930</name>
</gene>
<proteinExistence type="predicted"/>
<reference evidence="1" key="1">
    <citation type="journal article" date="2015" name="Nature">
        <title>Complex archaea that bridge the gap between prokaryotes and eukaryotes.</title>
        <authorList>
            <person name="Spang A."/>
            <person name="Saw J.H."/>
            <person name="Jorgensen S.L."/>
            <person name="Zaremba-Niedzwiedzka K."/>
            <person name="Martijn J."/>
            <person name="Lind A.E."/>
            <person name="van Eijk R."/>
            <person name="Schleper C."/>
            <person name="Guy L."/>
            <person name="Ettema T.J."/>
        </authorList>
    </citation>
    <scope>NUCLEOTIDE SEQUENCE</scope>
</reference>